<accession>A0ABT8NVU2</accession>
<keyword evidence="2" id="KW-1185">Reference proteome</keyword>
<dbReference type="RefSeq" id="WP_201316922.1">
    <property type="nucleotide sequence ID" value="NZ_JAUJQL010000010.1"/>
</dbReference>
<dbReference type="Proteomes" id="UP001172217">
    <property type="component" value="Unassembled WGS sequence"/>
</dbReference>
<gene>
    <name evidence="1" type="ORF">QZM70_19670</name>
</gene>
<protein>
    <submittedName>
        <fullName evidence="1">Uncharacterized protein</fullName>
    </submittedName>
</protein>
<name>A0ABT8NVU2_9BURK</name>
<comment type="caution">
    <text evidence="1">The sequence shown here is derived from an EMBL/GenBank/DDBJ whole genome shotgun (WGS) entry which is preliminary data.</text>
</comment>
<evidence type="ECO:0000313" key="1">
    <source>
        <dbReference type="EMBL" id="MDN7525170.1"/>
    </source>
</evidence>
<organism evidence="1 2">
    <name type="scientific">Burkholderia orbicola</name>
    <dbReference type="NCBI Taxonomy" id="2978683"/>
    <lineage>
        <taxon>Bacteria</taxon>
        <taxon>Pseudomonadati</taxon>
        <taxon>Pseudomonadota</taxon>
        <taxon>Betaproteobacteria</taxon>
        <taxon>Burkholderiales</taxon>
        <taxon>Burkholderiaceae</taxon>
        <taxon>Burkholderia</taxon>
        <taxon>Burkholderia cepacia complex</taxon>
    </lineage>
</organism>
<reference evidence="1" key="1">
    <citation type="submission" date="2023-07" db="EMBL/GenBank/DDBJ databases">
        <title>A collection of bacterial strains from the Burkholderia cepacia Research Laboratory and Repository.</title>
        <authorList>
            <person name="Lipuma J."/>
            <person name="Spilker T."/>
            <person name="Caverly L."/>
        </authorList>
    </citation>
    <scope>NUCLEOTIDE SEQUENCE</scope>
    <source>
        <strain evidence="1">AU45194</strain>
    </source>
</reference>
<dbReference type="EMBL" id="JAUJQL010000010">
    <property type="protein sequence ID" value="MDN7525170.1"/>
    <property type="molecule type" value="Genomic_DNA"/>
</dbReference>
<proteinExistence type="predicted"/>
<evidence type="ECO:0000313" key="2">
    <source>
        <dbReference type="Proteomes" id="UP001172217"/>
    </source>
</evidence>
<sequence length="111" mass="11751">MNEIKHTPGPVGFVNESALKLMLSGESAQCRLSRMKSGRMAYPLFDESVASDALMALELVAAEDEAARHNGRPLLTSGVLLAIDAVLIKAGRKKVPAPVRHITVAGGVSNE</sequence>